<feature type="region of interest" description="Disordered" evidence="3">
    <location>
        <begin position="96"/>
        <end position="191"/>
    </location>
</feature>
<evidence type="ECO:0000256" key="3">
    <source>
        <dbReference type="SAM" id="MobiDB-lite"/>
    </source>
</evidence>
<evidence type="ECO:0000256" key="1">
    <source>
        <dbReference type="ARBA" id="ARBA00004123"/>
    </source>
</evidence>
<evidence type="ECO:0000256" key="2">
    <source>
        <dbReference type="ARBA" id="ARBA00023242"/>
    </source>
</evidence>
<dbReference type="GO" id="GO:0045944">
    <property type="term" value="P:positive regulation of transcription by RNA polymerase II"/>
    <property type="evidence" value="ECO:0007669"/>
    <property type="project" value="TreeGrafter"/>
</dbReference>
<dbReference type="InterPro" id="IPR001138">
    <property type="entry name" value="Zn2Cys6_DnaBD"/>
</dbReference>
<dbReference type="PROSITE" id="PS00463">
    <property type="entry name" value="ZN2_CY6_FUNGAL_1"/>
    <property type="match status" value="1"/>
</dbReference>
<dbReference type="SUPFAM" id="SSF57701">
    <property type="entry name" value="Zn2/Cys6 DNA-binding domain"/>
    <property type="match status" value="1"/>
</dbReference>
<feature type="compositionally biased region" description="Pro residues" evidence="3">
    <location>
        <begin position="148"/>
        <end position="157"/>
    </location>
</feature>
<dbReference type="GO" id="GO:0008270">
    <property type="term" value="F:zinc ion binding"/>
    <property type="evidence" value="ECO:0007669"/>
    <property type="project" value="InterPro"/>
</dbReference>
<organism evidence="6 7">
    <name type="scientific">Candida dubliniensis (strain CD36 / ATCC MYA-646 / CBS 7987 / NCPF 3949 / NRRL Y-17841)</name>
    <name type="common">Yeast</name>
    <dbReference type="NCBI Taxonomy" id="573826"/>
    <lineage>
        <taxon>Eukaryota</taxon>
        <taxon>Fungi</taxon>
        <taxon>Dikarya</taxon>
        <taxon>Ascomycota</taxon>
        <taxon>Saccharomycotina</taxon>
        <taxon>Pichiomycetes</taxon>
        <taxon>Debaryomycetaceae</taxon>
        <taxon>Candida/Lodderomyces clade</taxon>
        <taxon>Candida</taxon>
    </lineage>
</organism>
<dbReference type="KEGG" id="cdu:CD36_08660"/>
<feature type="compositionally biased region" description="Pro residues" evidence="3">
    <location>
        <begin position="175"/>
        <end position="185"/>
    </location>
</feature>
<dbReference type="CDD" id="cd00067">
    <property type="entry name" value="GAL4"/>
    <property type="match status" value="1"/>
</dbReference>
<dbReference type="OrthoDB" id="424974at2759"/>
<dbReference type="Gene3D" id="4.10.240.10">
    <property type="entry name" value="Zn(2)-C6 fungal-type DNA-binding domain"/>
    <property type="match status" value="1"/>
</dbReference>
<dbReference type="InterPro" id="IPR021858">
    <property type="entry name" value="Fun_TF"/>
</dbReference>
<proteinExistence type="predicted"/>
<comment type="subcellular location">
    <subcellularLocation>
        <location evidence="1">Nucleus</location>
    </subcellularLocation>
</comment>
<feature type="region of interest" description="Disordered" evidence="3">
    <location>
        <begin position="222"/>
        <end position="337"/>
    </location>
</feature>
<feature type="compositionally biased region" description="Pro residues" evidence="3">
    <location>
        <begin position="231"/>
        <end position="254"/>
    </location>
</feature>
<reference evidence="6 7" key="1">
    <citation type="journal article" date="2009" name="Genome Res.">
        <title>Comparative genomics of the fungal pathogens Candida dubliniensis and Candida albicans.</title>
        <authorList>
            <person name="Jackson A.P."/>
            <person name="Gamble J.A."/>
            <person name="Yeomans T."/>
            <person name="Moran G.P."/>
            <person name="Saunders D."/>
            <person name="Harris D."/>
            <person name="Aslett M."/>
            <person name="Barrell J.F."/>
            <person name="Butler G."/>
            <person name="Citiulo F."/>
            <person name="Coleman D.C."/>
            <person name="de Groot P.W.J."/>
            <person name="Goodwin T.J."/>
            <person name="Quail M.A."/>
            <person name="McQuillan J."/>
            <person name="Munro C.A."/>
            <person name="Pain A."/>
            <person name="Poulter R.T."/>
            <person name="Rajandream M.A."/>
            <person name="Renauld H."/>
            <person name="Spiering M.J."/>
            <person name="Tivey A."/>
            <person name="Gow N.A.R."/>
            <person name="Barrell B."/>
            <person name="Sullivan D.J."/>
            <person name="Berriman M."/>
        </authorList>
    </citation>
    <scope>NUCLEOTIDE SEQUENCE [LARGE SCALE GENOMIC DNA]</scope>
    <source>
        <strain evidence="7">CD36 / ATCC MYA-646 / CBS 7987 / NCPF 3949 / NRRL Y-17841</strain>
    </source>
</reference>
<dbReference type="CGD" id="CAL0000163473">
    <property type="gene designation" value="Cd36_08660"/>
</dbReference>
<evidence type="ECO:0000313" key="7">
    <source>
        <dbReference type="Proteomes" id="UP000002605"/>
    </source>
</evidence>
<dbReference type="GO" id="GO:0000976">
    <property type="term" value="F:transcription cis-regulatory region binding"/>
    <property type="evidence" value="ECO:0007669"/>
    <property type="project" value="TreeGrafter"/>
</dbReference>
<dbReference type="EMBL" id="FM992688">
    <property type="protein sequence ID" value="CAX45163.1"/>
    <property type="molecule type" value="Genomic_DNA"/>
</dbReference>
<dbReference type="GeneID" id="8045055"/>
<feature type="compositionally biased region" description="Polar residues" evidence="3">
    <location>
        <begin position="122"/>
        <end position="133"/>
    </location>
</feature>
<dbReference type="GO" id="GO:0005634">
    <property type="term" value="C:nucleus"/>
    <property type="evidence" value="ECO:0007669"/>
    <property type="project" value="UniProtKB-SubCell"/>
</dbReference>
<dbReference type="Pfam" id="PF00172">
    <property type="entry name" value="Zn_clus"/>
    <property type="match status" value="1"/>
</dbReference>
<dbReference type="VEuPathDB" id="FungiDB:CD36_08660"/>
<dbReference type="Pfam" id="PF11951">
    <property type="entry name" value="Fungal_trans_2"/>
    <property type="match status" value="1"/>
</dbReference>
<sequence length="880" mass="99436">MASNISQDKSTSIAFVSQKRIYSKHGCKECKRRKIKCDEGKPSCWQCIRLRKECSYPKPGEKVLRISKKKQREQLIRQEAAQKQSLLLHQPSPLEQLQSKHRAHASPLSSNSSQDSYRDTRSPNPMINRTPIYQQHHFPENHHQHQLRPPPPPPPPSQQQQYPSHQPLLHQQQLVPPPPPPPPQQLSPSHQQYQIAPSVTYYPNPPSFIQYPVHILQVGPPSLPQNVVPNQPNPPPPPPGPPAVAVAVPPPPYPQNKHSIVLPPPQASKLPINPLPDHLNKRSQNPTTAPSLKVTNSGSNSCNSIPNLLNDTNVLSDSNTISGSGNTPQTPPQQNANNDIHIEHSQFSNDNLIDYYNQNDLDILATDLNNIVSEIMFDFNFVKDKNPPLDTDEGSLKTATSTNGSPPPLETVSSNNHNVPIDFIHFRKKSDKTYFETFYNEFAQIILPFPSFDKHNNCYFNPARDIILKSAAKVKYLLAAVLANGARQQFNKTKSEEDEQAYCFYLSRCLELLGPAIANDDKELASNIENVLLTVLLLTAGNASNLRQDWRSHLKGAKDLLVKNSPKSTTKRNHSKVFIFCKIWFVTIEVLAGISSQKGGTLQTEQEIDELINSGDDYEQQVLKELGIILDNGFNIMGGYQHECYDFFGKLIKILNQDRNGKLNPQESFEYIKLFVDLEKQRNLEFVDKRGSWVSLGNEENDEYSNIKEEKHIHSLLMEKVPAGDNTYQIISWMDVSHQAYTMASMITILEKCFGENYSNPQIQLLSDSIIQFVDYLFHYHTNGSFPKHKIESALMMLQWPLLVAGRNIGNNSAVDNSDETTNTIQHKKDVVIKFFEASSRVGSGGALIASKIIQKIWSKRENNEEFDNDDNENEDLLSY</sequence>
<dbReference type="PROSITE" id="PS50048">
    <property type="entry name" value="ZN2_CY6_FUNGAL_2"/>
    <property type="match status" value="1"/>
</dbReference>
<evidence type="ECO:0000259" key="4">
    <source>
        <dbReference type="PROSITE" id="PS50048"/>
    </source>
</evidence>
<dbReference type="Proteomes" id="UP000002605">
    <property type="component" value="Chromosome 1"/>
</dbReference>
<dbReference type="PANTHER" id="PTHR37534:SF49">
    <property type="entry name" value="LYSINE BIOSYNTHESIS REGULATORY PROTEIN LYS14"/>
    <property type="match status" value="1"/>
</dbReference>
<protein>
    <recommendedName>
        <fullName evidence="4">Zn(2)-C6 fungal-type domain-containing protein</fullName>
    </recommendedName>
</protein>
<accession>B9W8U0</accession>
<feature type="compositionally biased region" description="Low complexity" evidence="3">
    <location>
        <begin position="158"/>
        <end position="174"/>
    </location>
</feature>
<evidence type="ECO:0000313" key="6">
    <source>
        <dbReference type="EMBL" id="CAX45163.1"/>
    </source>
</evidence>
<dbReference type="eggNOG" id="ENOG502QW5G">
    <property type="taxonomic scope" value="Eukaryota"/>
</dbReference>
<dbReference type="PANTHER" id="PTHR37534">
    <property type="entry name" value="TRANSCRIPTIONAL ACTIVATOR PROTEIN UGA3"/>
    <property type="match status" value="1"/>
</dbReference>
<dbReference type="RefSeq" id="XP_002417510.1">
    <property type="nucleotide sequence ID" value="XM_002417465.1"/>
</dbReference>
<name>B9W8U0_CANDC</name>
<feature type="compositionally biased region" description="Polar residues" evidence="3">
    <location>
        <begin position="282"/>
        <end position="337"/>
    </location>
</feature>
<feature type="region of interest" description="Disordered" evidence="3">
    <location>
        <begin position="390"/>
        <end position="414"/>
    </location>
</feature>
<keyword evidence="2" id="KW-0539">Nucleus</keyword>
<dbReference type="HOGENOM" id="CLU_014489_0_0_1"/>
<dbReference type="GO" id="GO:0000981">
    <property type="term" value="F:DNA-binding transcription factor activity, RNA polymerase II-specific"/>
    <property type="evidence" value="ECO:0007669"/>
    <property type="project" value="InterPro"/>
</dbReference>
<gene>
    <name evidence="5" type="ordered locus">Cd36_08660</name>
    <name evidence="6" type="ORF">CD36_08660</name>
</gene>
<evidence type="ECO:0000313" key="5">
    <source>
        <dbReference type="CGD" id="CAL0000163473"/>
    </source>
</evidence>
<dbReference type="InterPro" id="IPR036864">
    <property type="entry name" value="Zn2-C6_fun-type_DNA-bd_sf"/>
</dbReference>
<dbReference type="AlphaFoldDB" id="B9W8U0"/>
<dbReference type="SMART" id="SM00066">
    <property type="entry name" value="GAL4"/>
    <property type="match status" value="1"/>
</dbReference>
<feature type="domain" description="Zn(2)-C6 fungal-type" evidence="4">
    <location>
        <begin position="26"/>
        <end position="56"/>
    </location>
</feature>
<keyword evidence="7" id="KW-1185">Reference proteome</keyword>